<organism evidence="1 2">
    <name type="scientific">Naganishia friedmannii</name>
    <dbReference type="NCBI Taxonomy" id="89922"/>
    <lineage>
        <taxon>Eukaryota</taxon>
        <taxon>Fungi</taxon>
        <taxon>Dikarya</taxon>
        <taxon>Basidiomycota</taxon>
        <taxon>Agaricomycotina</taxon>
        <taxon>Tremellomycetes</taxon>
        <taxon>Filobasidiales</taxon>
        <taxon>Filobasidiaceae</taxon>
        <taxon>Naganishia</taxon>
    </lineage>
</organism>
<evidence type="ECO:0000313" key="1">
    <source>
        <dbReference type="EMBL" id="KAJ9097281.1"/>
    </source>
</evidence>
<comment type="caution">
    <text evidence="1">The sequence shown here is derived from an EMBL/GenBank/DDBJ whole genome shotgun (WGS) entry which is preliminary data.</text>
</comment>
<proteinExistence type="predicted"/>
<reference evidence="1" key="1">
    <citation type="submission" date="2023-04" db="EMBL/GenBank/DDBJ databases">
        <title>Draft Genome sequencing of Naganishia species isolated from polar environments using Oxford Nanopore Technology.</title>
        <authorList>
            <person name="Leo P."/>
            <person name="Venkateswaran K."/>
        </authorList>
    </citation>
    <scope>NUCLEOTIDE SEQUENCE</scope>
    <source>
        <strain evidence="1">MNA-CCFEE 5423</strain>
    </source>
</reference>
<evidence type="ECO:0000313" key="2">
    <source>
        <dbReference type="Proteomes" id="UP001227268"/>
    </source>
</evidence>
<dbReference type="Proteomes" id="UP001227268">
    <property type="component" value="Unassembled WGS sequence"/>
</dbReference>
<keyword evidence="2" id="KW-1185">Reference proteome</keyword>
<protein>
    <submittedName>
        <fullName evidence="1">Uncharacterized protein</fullName>
    </submittedName>
</protein>
<dbReference type="EMBL" id="JASBWT010000017">
    <property type="protein sequence ID" value="KAJ9097281.1"/>
    <property type="molecule type" value="Genomic_DNA"/>
</dbReference>
<sequence length="81" mass="9450">MDVTSLMHAHHPRIEALGNTKTPEDIDRKEKRERLVTELENAYLQCEAVKRRLVGVEEKREEMDVMKGDLSKILVPDTRYS</sequence>
<name>A0ACC2VDY4_9TREE</name>
<accession>A0ACC2VDY4</accession>
<gene>
    <name evidence="1" type="ORF">QFC21_004950</name>
</gene>